<name>A0A1U7XQ74_NICSY</name>
<reference evidence="3" key="1">
    <citation type="journal article" date="2013" name="Genome Biol.">
        <title>Reference genomes and transcriptomes of Nicotiana sylvestris and Nicotiana tomentosiformis.</title>
        <authorList>
            <person name="Sierro N."/>
            <person name="Battey J.N."/>
            <person name="Ouadi S."/>
            <person name="Bovet L."/>
            <person name="Goepfert S."/>
            <person name="Bakaher N."/>
            <person name="Peitsch M.C."/>
            <person name="Ivanov N.V."/>
        </authorList>
    </citation>
    <scope>NUCLEOTIDE SEQUENCE [LARGE SCALE GENOMIC DNA]</scope>
</reference>
<keyword evidence="3" id="KW-1185">Reference proteome</keyword>
<dbReference type="Proteomes" id="UP000189701">
    <property type="component" value="Unplaced"/>
</dbReference>
<evidence type="ECO:0000313" key="4">
    <source>
        <dbReference type="RefSeq" id="XP_009791766.1"/>
    </source>
</evidence>
<dbReference type="AlphaFoldDB" id="A0A1U7XQ74"/>
<keyword evidence="1" id="KW-0175">Coiled coil</keyword>
<evidence type="ECO:0000256" key="2">
    <source>
        <dbReference type="SAM" id="MobiDB-lite"/>
    </source>
</evidence>
<accession>A0A1U7XQ74</accession>
<feature type="region of interest" description="Disordered" evidence="2">
    <location>
        <begin position="20"/>
        <end position="69"/>
    </location>
</feature>
<evidence type="ECO:0000256" key="1">
    <source>
        <dbReference type="SAM" id="Coils"/>
    </source>
</evidence>
<protein>
    <submittedName>
        <fullName evidence="4">Enhancer of translation termination 1-like</fullName>
    </submittedName>
</protein>
<gene>
    <name evidence="4" type="primary">LOC104238944</name>
</gene>
<proteinExistence type="predicted"/>
<organism evidence="3 4">
    <name type="scientific">Nicotiana sylvestris</name>
    <name type="common">Wood tobacco</name>
    <name type="synonym">South American tobacco</name>
    <dbReference type="NCBI Taxonomy" id="4096"/>
    <lineage>
        <taxon>Eukaryota</taxon>
        <taxon>Viridiplantae</taxon>
        <taxon>Streptophyta</taxon>
        <taxon>Embryophyta</taxon>
        <taxon>Tracheophyta</taxon>
        <taxon>Spermatophyta</taxon>
        <taxon>Magnoliopsida</taxon>
        <taxon>eudicotyledons</taxon>
        <taxon>Gunneridae</taxon>
        <taxon>Pentapetalae</taxon>
        <taxon>asterids</taxon>
        <taxon>lamiids</taxon>
        <taxon>Solanales</taxon>
        <taxon>Solanaceae</taxon>
        <taxon>Nicotianoideae</taxon>
        <taxon>Nicotianeae</taxon>
        <taxon>Nicotiana</taxon>
    </lineage>
</organism>
<feature type="coiled-coil region" evidence="1">
    <location>
        <begin position="157"/>
        <end position="219"/>
    </location>
</feature>
<reference evidence="4" key="2">
    <citation type="submission" date="2025-08" db="UniProtKB">
        <authorList>
            <consortium name="RefSeq"/>
        </authorList>
    </citation>
    <scope>IDENTIFICATION</scope>
    <source>
        <tissue evidence="4">Leaf</tissue>
    </source>
</reference>
<sequence length="318" mass="35225">MARKRESAKVSKEVKLVMVEEAHPRTEEISEDVPSKVPESSGDEDVYHRNEQSASLHVRRNEQSAIVPEGSDTEALLKLQSAPNSLLREINIDDSLPGPTFSKGQFRKAPSLETPGMGTTHEGEDIFCECFMGVDDVYDVSDLDASMIFDEAHQILNQEKAEKIEQLREEAEVKEAETLEWKQNMDRLASEKDMTRGQLSLVESELAKVTSKVEKVKAEVEAVVDVYQADAEAADALPKEISDVVEVQLSCVVDHSKRQSWRETLEEIHACGFDLTTDIENVKVLEAEAEALLSDNDDSESASGSESGEDKDEAPGED</sequence>
<feature type="compositionally biased region" description="Acidic residues" evidence="2">
    <location>
        <begin position="307"/>
        <end position="318"/>
    </location>
</feature>
<dbReference type="RefSeq" id="XP_009791766.1">
    <property type="nucleotide sequence ID" value="XM_009793464.1"/>
</dbReference>
<evidence type="ECO:0000313" key="3">
    <source>
        <dbReference type="Proteomes" id="UP000189701"/>
    </source>
</evidence>
<feature type="region of interest" description="Disordered" evidence="2">
    <location>
        <begin position="291"/>
        <end position="318"/>
    </location>
</feature>